<dbReference type="Proteomes" id="UP000647587">
    <property type="component" value="Unassembled WGS sequence"/>
</dbReference>
<feature type="short sequence motif" description="Histidine triad motif" evidence="1">
    <location>
        <begin position="100"/>
        <end position="104"/>
    </location>
</feature>
<dbReference type="PANTHER" id="PTHR46648">
    <property type="entry name" value="HIT FAMILY PROTEIN 1"/>
    <property type="match status" value="1"/>
</dbReference>
<name>A0ABQ2EV51_9DEIO</name>
<dbReference type="InterPro" id="IPR039384">
    <property type="entry name" value="HINT"/>
</dbReference>
<organism evidence="3 4">
    <name type="scientific">Deinococcus malanensis</name>
    <dbReference type="NCBI Taxonomy" id="1706855"/>
    <lineage>
        <taxon>Bacteria</taxon>
        <taxon>Thermotogati</taxon>
        <taxon>Deinococcota</taxon>
        <taxon>Deinococci</taxon>
        <taxon>Deinococcales</taxon>
        <taxon>Deinococcaceae</taxon>
        <taxon>Deinococcus</taxon>
    </lineage>
</organism>
<dbReference type="Pfam" id="PF01230">
    <property type="entry name" value="HIT"/>
    <property type="match status" value="1"/>
</dbReference>
<dbReference type="SUPFAM" id="SSF54197">
    <property type="entry name" value="HIT-like"/>
    <property type="match status" value="1"/>
</dbReference>
<dbReference type="InterPro" id="IPR019808">
    <property type="entry name" value="Histidine_triad_CS"/>
</dbReference>
<dbReference type="PROSITE" id="PS51084">
    <property type="entry name" value="HIT_2"/>
    <property type="match status" value="1"/>
</dbReference>
<dbReference type="InterPro" id="IPR001310">
    <property type="entry name" value="Histidine_triad_HIT"/>
</dbReference>
<comment type="caution">
    <text evidence="3">The sequence shown here is derived from an EMBL/GenBank/DDBJ whole genome shotgun (WGS) entry which is preliminary data.</text>
</comment>
<dbReference type="CDD" id="cd01277">
    <property type="entry name" value="HINT_subgroup"/>
    <property type="match status" value="1"/>
</dbReference>
<dbReference type="PRINTS" id="PR00332">
    <property type="entry name" value="HISTRIAD"/>
</dbReference>
<dbReference type="Gene3D" id="3.30.428.10">
    <property type="entry name" value="HIT-like"/>
    <property type="match status" value="1"/>
</dbReference>
<evidence type="ECO:0000313" key="3">
    <source>
        <dbReference type="EMBL" id="GGK27257.1"/>
    </source>
</evidence>
<keyword evidence="4" id="KW-1185">Reference proteome</keyword>
<feature type="domain" description="HIT" evidence="2">
    <location>
        <begin position="7"/>
        <end position="115"/>
    </location>
</feature>
<proteinExistence type="predicted"/>
<evidence type="ECO:0000259" key="2">
    <source>
        <dbReference type="PROSITE" id="PS51084"/>
    </source>
</evidence>
<dbReference type="InterPro" id="IPR011146">
    <property type="entry name" value="HIT-like"/>
</dbReference>
<sequence>MSEQECIFCKILRGEAESSVVAENELCLAFLTISPFNTGHTLVVPRRHAATFTDLTPAEAAALAQLSQQVAQALERSDLPCEGFNLWMANGSAAFQDVFHVHMHVFPRLKDDGFKIEVSWPQPSRAELNEVAAQLCTALEKR</sequence>
<dbReference type="PANTHER" id="PTHR46648:SF1">
    <property type="entry name" value="ADENOSINE 5'-MONOPHOSPHORAMIDASE HNT1"/>
    <property type="match status" value="1"/>
</dbReference>
<protein>
    <submittedName>
        <fullName evidence="3">HIT family protein</fullName>
    </submittedName>
</protein>
<dbReference type="PROSITE" id="PS00892">
    <property type="entry name" value="HIT_1"/>
    <property type="match status" value="1"/>
</dbReference>
<gene>
    <name evidence="3" type="ORF">GCM10008955_21320</name>
</gene>
<evidence type="ECO:0000256" key="1">
    <source>
        <dbReference type="PROSITE-ProRule" id="PRU00464"/>
    </source>
</evidence>
<dbReference type="RefSeq" id="WP_189008052.1">
    <property type="nucleotide sequence ID" value="NZ_BMPP01000008.1"/>
</dbReference>
<dbReference type="EMBL" id="BMPP01000008">
    <property type="protein sequence ID" value="GGK27257.1"/>
    <property type="molecule type" value="Genomic_DNA"/>
</dbReference>
<accession>A0ABQ2EV51</accession>
<dbReference type="InterPro" id="IPR036265">
    <property type="entry name" value="HIT-like_sf"/>
</dbReference>
<evidence type="ECO:0000313" key="4">
    <source>
        <dbReference type="Proteomes" id="UP000647587"/>
    </source>
</evidence>
<reference evidence="4" key="1">
    <citation type="journal article" date="2019" name="Int. J. Syst. Evol. Microbiol.">
        <title>The Global Catalogue of Microorganisms (GCM) 10K type strain sequencing project: providing services to taxonomists for standard genome sequencing and annotation.</title>
        <authorList>
            <consortium name="The Broad Institute Genomics Platform"/>
            <consortium name="The Broad Institute Genome Sequencing Center for Infectious Disease"/>
            <person name="Wu L."/>
            <person name="Ma J."/>
        </authorList>
    </citation>
    <scope>NUCLEOTIDE SEQUENCE [LARGE SCALE GENOMIC DNA]</scope>
    <source>
        <strain evidence="4">JCM 30331</strain>
    </source>
</reference>